<evidence type="ECO:0008006" key="4">
    <source>
        <dbReference type="Google" id="ProtNLM"/>
    </source>
</evidence>
<dbReference type="Proteomes" id="UP000286985">
    <property type="component" value="Unassembled WGS sequence"/>
</dbReference>
<name>A0A432XBM8_9GAMM</name>
<protein>
    <recommendedName>
        <fullName evidence="4">Smp protein</fullName>
    </recommendedName>
</protein>
<dbReference type="AlphaFoldDB" id="A0A432XBM8"/>
<accession>A0A432XBM8</accession>
<proteinExistence type="predicted"/>
<dbReference type="STRING" id="519452.SAMN04488139_0020"/>
<comment type="caution">
    <text evidence="2">The sequence shown here is derived from an EMBL/GenBank/DDBJ whole genome shotgun (WGS) entry which is preliminary data.</text>
</comment>
<keyword evidence="3" id="KW-1185">Reference proteome</keyword>
<dbReference type="OrthoDB" id="6237953at2"/>
<reference evidence="3" key="1">
    <citation type="journal article" date="2018" name="Front. Microbiol.">
        <title>Genome-Based Analysis Reveals the Taxonomy and Diversity of the Family Idiomarinaceae.</title>
        <authorList>
            <person name="Liu Y."/>
            <person name="Lai Q."/>
            <person name="Shao Z."/>
        </authorList>
    </citation>
    <scope>NUCLEOTIDE SEQUENCE [LARGE SCALE GENOMIC DNA]</scope>
    <source>
        <strain evidence="3">908033</strain>
    </source>
</reference>
<evidence type="ECO:0000313" key="3">
    <source>
        <dbReference type="Proteomes" id="UP000286985"/>
    </source>
</evidence>
<keyword evidence="1" id="KW-1133">Transmembrane helix</keyword>
<feature type="transmembrane region" description="Helical" evidence="1">
    <location>
        <begin position="158"/>
        <end position="178"/>
    </location>
</feature>
<sequence>MNTSAPHVNTLFKLVYRRGRRLLLAVLLIILIEQFWGAMHTTSLQEFQSYSHKLLNLTTEQAAAEASHWLDINDSANLQTLVDRLQQQDFFAYTQIFNRYGQMVVESSAKLDTDSLEQALVLVEEIKLEGRVLGYLNITVDESLVLAQPIKTHAYLTFYGQFLLGFAAIAGIFLAITFNRWRYKRLTPVE</sequence>
<dbReference type="RefSeq" id="WP_092842077.1">
    <property type="nucleotide sequence ID" value="NZ_FPCF01000010.1"/>
</dbReference>
<gene>
    <name evidence="2" type="ORF">CWE24_12230</name>
</gene>
<evidence type="ECO:0000313" key="2">
    <source>
        <dbReference type="EMBL" id="RUO46056.1"/>
    </source>
</evidence>
<dbReference type="EMBL" id="PIPU01000009">
    <property type="protein sequence ID" value="RUO46056.1"/>
    <property type="molecule type" value="Genomic_DNA"/>
</dbReference>
<keyword evidence="1" id="KW-0472">Membrane</keyword>
<keyword evidence="1" id="KW-0812">Transmembrane</keyword>
<evidence type="ECO:0000256" key="1">
    <source>
        <dbReference type="SAM" id="Phobius"/>
    </source>
</evidence>
<organism evidence="2 3">
    <name type="scientific">Pseudidiomarina donghaiensis</name>
    <dbReference type="NCBI Taxonomy" id="519452"/>
    <lineage>
        <taxon>Bacteria</taxon>
        <taxon>Pseudomonadati</taxon>
        <taxon>Pseudomonadota</taxon>
        <taxon>Gammaproteobacteria</taxon>
        <taxon>Alteromonadales</taxon>
        <taxon>Idiomarinaceae</taxon>
        <taxon>Pseudidiomarina</taxon>
    </lineage>
</organism>